<dbReference type="PANTHER" id="PTHR37535">
    <property type="entry name" value="FLUG DOMAIN PROTEIN"/>
    <property type="match status" value="1"/>
</dbReference>
<organism evidence="2 3">
    <name type="scientific">Neonectria magnoliae</name>
    <dbReference type="NCBI Taxonomy" id="2732573"/>
    <lineage>
        <taxon>Eukaryota</taxon>
        <taxon>Fungi</taxon>
        <taxon>Dikarya</taxon>
        <taxon>Ascomycota</taxon>
        <taxon>Pezizomycotina</taxon>
        <taxon>Sordariomycetes</taxon>
        <taxon>Hypocreomycetidae</taxon>
        <taxon>Hypocreales</taxon>
        <taxon>Nectriaceae</taxon>
        <taxon>Neonectria</taxon>
    </lineage>
</organism>
<sequence length="393" mass="45176">MAPVITRRPPHQDIACAVQNAAKKWHRKSQLRKEEHQQKLDPGDYRAMREQLNQTKFIAPLDADNTKANIYYIKKRFMRFCHQNACGPWKVAIKARNCDKGLIMSLLHWICETYLKPRRKRSKKKTVNQYWRDFKILYRRANKGKVVNGNDCEEIVKYINGTLKPKFYLDDLPKSKPVMGVDDLLLGLTQHWARDRSVFPTEDDRLDLPTIMLFQAYSACRPAELVDGTKSRGREDPLREEASELDPARFKNRGPDINGRGQDGIGQKREGSDRNGDDSFVFDDDDDDDDDDDNSFVSDGSDDDDGCNSDATDDTEISDEAIADANDCQIETEALAWKMTDHQETEPVRSHKALCYEDLTLWIVKDPKKGGRDVLAIEVYFRYHKGADNKPKP</sequence>
<feature type="region of interest" description="Disordered" evidence="1">
    <location>
        <begin position="227"/>
        <end position="316"/>
    </location>
</feature>
<feature type="compositionally biased region" description="Acidic residues" evidence="1">
    <location>
        <begin position="280"/>
        <end position="316"/>
    </location>
</feature>
<dbReference type="Proteomes" id="UP001498421">
    <property type="component" value="Unassembled WGS sequence"/>
</dbReference>
<comment type="caution">
    <text evidence="2">The sequence shown here is derived from an EMBL/GenBank/DDBJ whole genome shotgun (WGS) entry which is preliminary data.</text>
</comment>
<dbReference type="EMBL" id="JAZAVK010000130">
    <property type="protein sequence ID" value="KAK7420724.1"/>
    <property type="molecule type" value="Genomic_DNA"/>
</dbReference>
<feature type="compositionally biased region" description="Basic and acidic residues" evidence="1">
    <location>
        <begin position="266"/>
        <end position="277"/>
    </location>
</feature>
<evidence type="ECO:0000313" key="3">
    <source>
        <dbReference type="Proteomes" id="UP001498421"/>
    </source>
</evidence>
<evidence type="ECO:0000313" key="2">
    <source>
        <dbReference type="EMBL" id="KAK7420724.1"/>
    </source>
</evidence>
<keyword evidence="3" id="KW-1185">Reference proteome</keyword>
<proteinExistence type="predicted"/>
<dbReference type="PANTHER" id="PTHR37535:SF4">
    <property type="entry name" value="FLUG DOMAIN-CONTAINING PROTEIN"/>
    <property type="match status" value="1"/>
</dbReference>
<evidence type="ECO:0000256" key="1">
    <source>
        <dbReference type="SAM" id="MobiDB-lite"/>
    </source>
</evidence>
<name>A0ABR1HIP5_9HYPO</name>
<reference evidence="2 3" key="1">
    <citation type="journal article" date="2025" name="Microbiol. Resour. Announc.">
        <title>Draft genome sequences for Neonectria magnoliae and Neonectria punicea, canker pathogens of Liriodendron tulipifera and Acer saccharum in West Virginia.</title>
        <authorList>
            <person name="Petronek H.M."/>
            <person name="Kasson M.T."/>
            <person name="Metheny A.M."/>
            <person name="Stauder C.M."/>
            <person name="Lovett B."/>
            <person name="Lynch S.C."/>
            <person name="Garnas J.R."/>
            <person name="Kasson L.R."/>
            <person name="Stajich J.E."/>
        </authorList>
    </citation>
    <scope>NUCLEOTIDE SEQUENCE [LARGE SCALE GENOMIC DNA]</scope>
    <source>
        <strain evidence="2 3">NRRL 64651</strain>
    </source>
</reference>
<accession>A0ABR1HIP5</accession>
<feature type="compositionally biased region" description="Basic and acidic residues" evidence="1">
    <location>
        <begin position="227"/>
        <end position="249"/>
    </location>
</feature>
<protein>
    <submittedName>
        <fullName evidence="2">Uncharacterized protein</fullName>
    </submittedName>
</protein>
<gene>
    <name evidence="2" type="ORF">QQZ08_010259</name>
</gene>